<reference evidence="2 3" key="1">
    <citation type="submission" date="2023-08" db="EMBL/GenBank/DDBJ databases">
        <title>Annotated Genome Sequence of Vanrija albida AlHP1.</title>
        <authorList>
            <person name="Herzog R."/>
        </authorList>
    </citation>
    <scope>NUCLEOTIDE SEQUENCE [LARGE SCALE GENOMIC DNA]</scope>
    <source>
        <strain evidence="2 3">AlHP1</strain>
    </source>
</reference>
<dbReference type="SUPFAM" id="SSF52540">
    <property type="entry name" value="P-loop containing nucleoside triphosphate hydrolases"/>
    <property type="match status" value="1"/>
</dbReference>
<dbReference type="Proteomes" id="UP001565368">
    <property type="component" value="Unassembled WGS sequence"/>
</dbReference>
<organism evidence="2 3">
    <name type="scientific">Vanrija albida</name>
    <dbReference type="NCBI Taxonomy" id="181172"/>
    <lineage>
        <taxon>Eukaryota</taxon>
        <taxon>Fungi</taxon>
        <taxon>Dikarya</taxon>
        <taxon>Basidiomycota</taxon>
        <taxon>Agaricomycotina</taxon>
        <taxon>Tremellomycetes</taxon>
        <taxon>Trichosporonales</taxon>
        <taxon>Trichosporonaceae</taxon>
        <taxon>Vanrija</taxon>
    </lineage>
</organism>
<name>A0ABR3QBZ8_9TREE</name>
<sequence>MASSAIRFKAELLSTFVSKQVGAAGLGVKAGKRPLLVSMQGPQGSGKSTLAAEMVKVLADEHGLKCAVASMDDFYLTYAGLKAVAAANPSNALLSGRGPPGTHDLPLLSATLARLRDGPAPSPSDPVPIPTFDKSQNEGYGERSAATDDITAPIDVFVLEGWSLGFAPVDAETLCERWTDGRVASRHPVESLQTLDANLAETERATGDKFDCHIAIRPISYDYVYDWRLQAEHNMKAKNGGKGMSDDAVRAFVDRYMPVYEVFGEGLPERQALVLTFDKNREVVDPSVDAVEG</sequence>
<dbReference type="GeneID" id="95984307"/>
<evidence type="ECO:0000256" key="1">
    <source>
        <dbReference type="SAM" id="MobiDB-lite"/>
    </source>
</evidence>
<dbReference type="PANTHER" id="PTHR10285">
    <property type="entry name" value="URIDINE KINASE"/>
    <property type="match status" value="1"/>
</dbReference>
<gene>
    <name evidence="2" type="ORF">Q8F55_003264</name>
</gene>
<protein>
    <recommendedName>
        <fullName evidence="4">Phosphoribulokinase/uridine kinase domain-containing protein</fullName>
    </recommendedName>
</protein>
<dbReference type="RefSeq" id="XP_069212197.1">
    <property type="nucleotide sequence ID" value="XM_069351811.1"/>
</dbReference>
<keyword evidence="3" id="KW-1185">Reference proteome</keyword>
<feature type="compositionally biased region" description="Pro residues" evidence="1">
    <location>
        <begin position="120"/>
        <end position="129"/>
    </location>
</feature>
<evidence type="ECO:0000313" key="2">
    <source>
        <dbReference type="EMBL" id="KAL1412253.1"/>
    </source>
</evidence>
<accession>A0ABR3QBZ8</accession>
<feature type="region of interest" description="Disordered" evidence="1">
    <location>
        <begin position="117"/>
        <end position="144"/>
    </location>
</feature>
<dbReference type="InterPro" id="IPR027417">
    <property type="entry name" value="P-loop_NTPase"/>
</dbReference>
<dbReference type="EMBL" id="JBBXJM010000002">
    <property type="protein sequence ID" value="KAL1412253.1"/>
    <property type="molecule type" value="Genomic_DNA"/>
</dbReference>
<comment type="caution">
    <text evidence="2">The sequence shown here is derived from an EMBL/GenBank/DDBJ whole genome shotgun (WGS) entry which is preliminary data.</text>
</comment>
<dbReference type="Gene3D" id="3.40.50.300">
    <property type="entry name" value="P-loop containing nucleotide triphosphate hydrolases"/>
    <property type="match status" value="1"/>
</dbReference>
<evidence type="ECO:0008006" key="4">
    <source>
        <dbReference type="Google" id="ProtNLM"/>
    </source>
</evidence>
<proteinExistence type="predicted"/>
<evidence type="ECO:0000313" key="3">
    <source>
        <dbReference type="Proteomes" id="UP001565368"/>
    </source>
</evidence>